<name>A0A364KSJ4_TALAM</name>
<dbReference type="PANTHER" id="PTHR43283:SF17">
    <property type="entry name" value="(LOVD), PUTATIVE (AFU_ORTHOLOGUE AFUA_5G00920)-RELATED"/>
    <property type="match status" value="1"/>
</dbReference>
<dbReference type="InterPro" id="IPR012338">
    <property type="entry name" value="Beta-lactam/transpept-like"/>
</dbReference>
<proteinExistence type="inferred from homology"/>
<dbReference type="STRING" id="1196081.A0A364KSJ4"/>
<dbReference type="Proteomes" id="UP000249363">
    <property type="component" value="Unassembled WGS sequence"/>
</dbReference>
<organism evidence="4 5">
    <name type="scientific">Talaromyces amestolkiae</name>
    <dbReference type="NCBI Taxonomy" id="1196081"/>
    <lineage>
        <taxon>Eukaryota</taxon>
        <taxon>Fungi</taxon>
        <taxon>Dikarya</taxon>
        <taxon>Ascomycota</taxon>
        <taxon>Pezizomycotina</taxon>
        <taxon>Eurotiomycetes</taxon>
        <taxon>Eurotiomycetidae</taxon>
        <taxon>Eurotiales</taxon>
        <taxon>Trichocomaceae</taxon>
        <taxon>Talaromyces</taxon>
        <taxon>Talaromyces sect. Talaromyces</taxon>
    </lineage>
</organism>
<dbReference type="GO" id="GO:0016787">
    <property type="term" value="F:hydrolase activity"/>
    <property type="evidence" value="ECO:0007669"/>
    <property type="project" value="UniProtKB-KW"/>
</dbReference>
<accession>A0A364KSJ4</accession>
<dbReference type="PANTHER" id="PTHR43283">
    <property type="entry name" value="BETA-LACTAMASE-RELATED"/>
    <property type="match status" value="1"/>
</dbReference>
<dbReference type="OrthoDB" id="428260at2759"/>
<dbReference type="InterPro" id="IPR001466">
    <property type="entry name" value="Beta-lactam-related"/>
</dbReference>
<dbReference type="RefSeq" id="XP_040731034.1">
    <property type="nucleotide sequence ID" value="XM_040874685.1"/>
</dbReference>
<dbReference type="GeneID" id="63791746"/>
<dbReference type="Gene3D" id="3.40.710.10">
    <property type="entry name" value="DD-peptidase/beta-lactamase superfamily"/>
    <property type="match status" value="1"/>
</dbReference>
<evidence type="ECO:0000313" key="5">
    <source>
        <dbReference type="Proteomes" id="UP000249363"/>
    </source>
</evidence>
<dbReference type="AlphaFoldDB" id="A0A364KSJ4"/>
<dbReference type="SUPFAM" id="SSF56601">
    <property type="entry name" value="beta-lactamase/transpeptidase-like"/>
    <property type="match status" value="1"/>
</dbReference>
<sequence>MDTIEEYMQRATASGSDQKIPGAVLIVANKDGITYSKSFGSMSLDPASELSTKPLTPDTTMWIASCTKLMTAIASMQCVERGLLNLDEDVSSILPEWKNPQILVGFEDDSGKPILKDAKNKLTLRMLLTHQTGLGYGFAQPELMRYCKYANIPPIGEKRIVCIRRSAWTYGVGLDWAGQMIERVTNKTLGSFMEENIWKPLGMEATTFRLQERPDIISRRADMSMRSAEGTIGPSPTRFFPDNASDDQGGGGLFSCPADYAKLLISILKNDGTLLKPSTMDDLFAPCLTPDGTASLRENRAAGYKSFRESKAGSEATKQLIPQYEMNYSVGGQISEKGWLNGRKSGSMSWGGLPNLMWVIDRETGVAFFYGSQLLPPGDSVSRAAFERFEYAIYNGELGDLGLKAS</sequence>
<comment type="similarity">
    <text evidence="1">Belongs to the class-A beta-lactamase family.</text>
</comment>
<evidence type="ECO:0000256" key="1">
    <source>
        <dbReference type="ARBA" id="ARBA00009009"/>
    </source>
</evidence>
<evidence type="ECO:0000256" key="2">
    <source>
        <dbReference type="ARBA" id="ARBA00022801"/>
    </source>
</evidence>
<dbReference type="Pfam" id="PF00144">
    <property type="entry name" value="Beta-lactamase"/>
    <property type="match status" value="1"/>
</dbReference>
<comment type="caution">
    <text evidence="4">The sequence shown here is derived from an EMBL/GenBank/DDBJ whole genome shotgun (WGS) entry which is preliminary data.</text>
</comment>
<reference evidence="4 5" key="1">
    <citation type="journal article" date="2017" name="Biotechnol. Biofuels">
        <title>Differential beta-glucosidase expression as a function of carbon source availability in Talaromyces amestolkiae: a genomic and proteomic approach.</title>
        <authorList>
            <person name="de Eugenio L.I."/>
            <person name="Mendez-Liter J.A."/>
            <person name="Nieto-Dominguez M."/>
            <person name="Alonso L."/>
            <person name="Gil-Munoz J."/>
            <person name="Barriuso J."/>
            <person name="Prieto A."/>
            <person name="Martinez M.J."/>
        </authorList>
    </citation>
    <scope>NUCLEOTIDE SEQUENCE [LARGE SCALE GENOMIC DNA]</scope>
    <source>
        <strain evidence="4 5">CIB</strain>
    </source>
</reference>
<gene>
    <name evidence="4" type="ORF">BHQ10_002529</name>
</gene>
<feature type="domain" description="Beta-lactamase-related" evidence="3">
    <location>
        <begin position="4"/>
        <end position="388"/>
    </location>
</feature>
<dbReference type="EMBL" id="MIKG01000003">
    <property type="protein sequence ID" value="RAO66517.1"/>
    <property type="molecule type" value="Genomic_DNA"/>
</dbReference>
<dbReference type="InterPro" id="IPR050789">
    <property type="entry name" value="Diverse_Enzym_Activities"/>
</dbReference>
<protein>
    <recommendedName>
        <fullName evidence="3">Beta-lactamase-related domain-containing protein</fullName>
    </recommendedName>
</protein>
<evidence type="ECO:0000313" key="4">
    <source>
        <dbReference type="EMBL" id="RAO66517.1"/>
    </source>
</evidence>
<keyword evidence="2" id="KW-0378">Hydrolase</keyword>
<keyword evidence="5" id="KW-1185">Reference proteome</keyword>
<evidence type="ECO:0000259" key="3">
    <source>
        <dbReference type="Pfam" id="PF00144"/>
    </source>
</evidence>